<feature type="compositionally biased region" description="Acidic residues" evidence="1">
    <location>
        <begin position="122"/>
        <end position="131"/>
    </location>
</feature>
<feature type="region of interest" description="Disordered" evidence="1">
    <location>
        <begin position="682"/>
        <end position="709"/>
    </location>
</feature>
<gene>
    <name evidence="2" type="ORF">SAMN04489812_0005</name>
</gene>
<organism evidence="2 3">
    <name type="scientific">Microlunatus soli</name>
    <dbReference type="NCBI Taxonomy" id="630515"/>
    <lineage>
        <taxon>Bacteria</taxon>
        <taxon>Bacillati</taxon>
        <taxon>Actinomycetota</taxon>
        <taxon>Actinomycetes</taxon>
        <taxon>Propionibacteriales</taxon>
        <taxon>Propionibacteriaceae</taxon>
        <taxon>Microlunatus</taxon>
    </lineage>
</organism>
<evidence type="ECO:0000256" key="1">
    <source>
        <dbReference type="SAM" id="MobiDB-lite"/>
    </source>
</evidence>
<feature type="compositionally biased region" description="Gly residues" evidence="1">
    <location>
        <begin position="747"/>
        <end position="762"/>
    </location>
</feature>
<feature type="compositionally biased region" description="Basic and acidic residues" evidence="1">
    <location>
        <begin position="253"/>
        <end position="266"/>
    </location>
</feature>
<keyword evidence="3" id="KW-1185">Reference proteome</keyword>
<name>A0A1H1M7F6_9ACTN</name>
<feature type="compositionally biased region" description="Polar residues" evidence="1">
    <location>
        <begin position="208"/>
        <end position="236"/>
    </location>
</feature>
<reference evidence="2 3" key="1">
    <citation type="submission" date="2016-10" db="EMBL/GenBank/DDBJ databases">
        <authorList>
            <person name="de Groot N.N."/>
        </authorList>
    </citation>
    <scope>NUCLEOTIDE SEQUENCE [LARGE SCALE GENOMIC DNA]</scope>
    <source>
        <strain evidence="2 3">DSM 21800</strain>
    </source>
</reference>
<feature type="region of interest" description="Disordered" evidence="1">
    <location>
        <begin position="732"/>
        <end position="803"/>
    </location>
</feature>
<dbReference type="STRING" id="630515.SAMN04489812_0005"/>
<dbReference type="AlphaFoldDB" id="A0A1H1M7F6"/>
<feature type="compositionally biased region" description="Acidic residues" evidence="1">
    <location>
        <begin position="185"/>
        <end position="205"/>
    </location>
</feature>
<proteinExistence type="predicted"/>
<accession>A0A1H1M7F6</accession>
<feature type="compositionally biased region" description="Low complexity" evidence="1">
    <location>
        <begin position="166"/>
        <end position="184"/>
    </location>
</feature>
<feature type="compositionally biased region" description="Polar residues" evidence="1">
    <location>
        <begin position="98"/>
        <end position="114"/>
    </location>
</feature>
<evidence type="ECO:0000313" key="2">
    <source>
        <dbReference type="EMBL" id="SDR81949.1"/>
    </source>
</evidence>
<sequence length="803" mass="80368">MPIDAVHLGPETQQPLTNEPTAAPRWHAWMRILALTVLAAGLGLALATTTAQAAPSDDDPGPAHSKHSQRSTEPVDALGGTSDRVTKRLSSHLDETTKQLFGQSGGSTPDSSGNAGSGDDPVSSDDSDDTEANSTTSTEQDGTSDSAPVDDGSDTDQAEAVESQHADSAVGDNGAGSDAGASDQADSDEMADDDAGDSGDGDTEGENTKASTPQDDNATGSTDSDNVESDNAASDNVESDNADSDNPGSDSPDQDHAGIDAVRAAEDVVSSVKINNDDSTDESDKINSDRITDDDGEAAGVVGELSAVVEQATGSDDAASTPDDQAGRDSSTSGHPARDKIKKSSHPESLTDVAAPETNASDPADDTSAESGRKTDTDASELAEVVPSDTDVTPETVTVGEVVDDAVLAPAADLVESTGTSRPTTTLVRTGTDLVSSAAEPSQLVPQVFDTVSQLTPSELRPIVDQVGDTSSQVTDPVTGIADSAVQAADPVVPVRDVVDSVTTPLRQAPTDSVDAALPALTEPVAETVATAGGVVRSAVGVPVPRQIVDDLGSGLDGVSDTVGLLSRDVAGGLGQVSASLKPATDAVGVLGDGVSAVIDATGDQVLQPLSPVLPPPIISGPSGGDPLPGLQFPILQPPTTDQIVKVPTRIAPAPRSIVATAGFQRLGPPTSALTVDGIRTTEPVADSGPADLSGAPRSTLSLTDLQVPERIAGVTPDAPGEVRTAVGADALAVDVPHRPDTAPAGNGTGSGSAAGSNGTGGAQPAAAASWPGHSDLPGLVPHDGDDEDATPSSTFDPGFSPD</sequence>
<feature type="compositionally biased region" description="Polar residues" evidence="1">
    <location>
        <begin position="132"/>
        <end position="146"/>
    </location>
</feature>
<dbReference type="EMBL" id="LT629772">
    <property type="protein sequence ID" value="SDR81949.1"/>
    <property type="molecule type" value="Genomic_DNA"/>
</dbReference>
<evidence type="ECO:0000313" key="3">
    <source>
        <dbReference type="Proteomes" id="UP000199103"/>
    </source>
</evidence>
<dbReference type="Proteomes" id="UP000199103">
    <property type="component" value="Chromosome I"/>
</dbReference>
<protein>
    <submittedName>
        <fullName evidence="2">Uncharacterized protein</fullName>
    </submittedName>
</protein>
<feature type="compositionally biased region" description="Basic and acidic residues" evidence="1">
    <location>
        <begin position="282"/>
        <end position="293"/>
    </location>
</feature>
<feature type="region of interest" description="Disordered" evidence="1">
    <location>
        <begin position="51"/>
        <end position="393"/>
    </location>
</feature>